<reference evidence="9" key="1">
    <citation type="submission" date="2019-05" db="EMBL/GenBank/DDBJ databases">
        <title>Flavobacterium profundi sp. nov., isolated from a deep-sea seamount.</title>
        <authorList>
            <person name="Zhang D.-C."/>
        </authorList>
    </citation>
    <scope>NUCLEOTIDE SEQUENCE [LARGE SCALE GENOMIC DNA]</scope>
    <source>
        <strain evidence="9">EC11</strain>
    </source>
</reference>
<feature type="transmembrane region" description="Helical" evidence="6">
    <location>
        <begin position="137"/>
        <end position="159"/>
    </location>
</feature>
<sequence>MMKSFFRLEEYKVLLYRILLVYFFYFVARILFYFYNSDIVEVSSIFEFLKITYHGLAFDTTAILYINGLFILLSILPFFINTKPFYQNLLFWLYFISNLIFYALNYIDFIYYKYNFSRLTLAAWDIVKHEESKGDMFFRFLLTYWHVFVIYVIVAALWIFLYKKVKIKHNLREDSRFKYIIKSVIGVLIIATLSVGGIRGDFKKSTRPINLVDANRHVKKIKQADLVLNSPFTFLRTIRVNSFKKQNFNVSKEVIEENFKPIKFYNSNDPSKPNIVLVITESMGREYIGAFNKNAGIKDYVSYTPFLDSLAQHSMIYTNAYSNGYKSIHGMSSIISGIPSFKDAFTSSPYAQQKIESMVSCLNSEGYDTSFFHGAPNGSMGFLGYSNILGFDHYYGKTEYGNDADFDGSWGIWDEPFLQFMNATISKKKQPFFSTVFTVTSHEPYVIPEKYDGKFPKGNVQMHQCVGYTDFAFKKFFEAAKKEPWFSNTIFIITADHCNQVSYKEHFYDNIMNRNAVPILIYKPNSNLIGENNEIAQHIDIYPTVMDMIGYNKPFRSWGRSLVTKQNDIEPYLINYNSNIYYFMKEGYICLFDGVNAIGFYDVKDVTLSNNLIANRNQKMNDLELQCKGFIQDYFDRILDKNLSTVK</sequence>
<dbReference type="Gene3D" id="3.40.720.10">
    <property type="entry name" value="Alkaline Phosphatase, subunit A"/>
    <property type="match status" value="1"/>
</dbReference>
<accession>A0ABX0IQX0</accession>
<dbReference type="SUPFAM" id="SSF53649">
    <property type="entry name" value="Alkaline phosphatase-like"/>
    <property type="match status" value="1"/>
</dbReference>
<reference evidence="8 9" key="2">
    <citation type="submission" date="2019-05" db="EMBL/GenBank/DDBJ databases">
        <authorList>
            <person name="Lianzixin W."/>
        </authorList>
    </citation>
    <scope>NUCLEOTIDE SEQUENCE [LARGE SCALE GENOMIC DNA]</scope>
    <source>
        <strain evidence="8 9">EC11</strain>
    </source>
</reference>
<keyword evidence="4 6" id="KW-1133">Transmembrane helix</keyword>
<keyword evidence="9" id="KW-1185">Reference proteome</keyword>
<name>A0ABX0IQX0_9FLAO</name>
<dbReference type="InterPro" id="IPR050448">
    <property type="entry name" value="OpgB/LTA_synthase_biosynth"/>
</dbReference>
<dbReference type="InterPro" id="IPR000917">
    <property type="entry name" value="Sulfatase_N"/>
</dbReference>
<evidence type="ECO:0000256" key="2">
    <source>
        <dbReference type="ARBA" id="ARBA00022475"/>
    </source>
</evidence>
<evidence type="ECO:0000259" key="7">
    <source>
        <dbReference type="Pfam" id="PF00884"/>
    </source>
</evidence>
<evidence type="ECO:0000256" key="1">
    <source>
        <dbReference type="ARBA" id="ARBA00004651"/>
    </source>
</evidence>
<dbReference type="Pfam" id="PF00884">
    <property type="entry name" value="Sulfatase"/>
    <property type="match status" value="1"/>
</dbReference>
<comment type="subcellular location">
    <subcellularLocation>
        <location evidence="1">Cell membrane</location>
        <topology evidence="1">Multi-pass membrane protein</topology>
    </subcellularLocation>
</comment>
<comment type="caution">
    <text evidence="8">The sequence shown here is derived from an EMBL/GenBank/DDBJ whole genome shotgun (WGS) entry which is preliminary data.</text>
</comment>
<proteinExistence type="predicted"/>
<evidence type="ECO:0000256" key="5">
    <source>
        <dbReference type="ARBA" id="ARBA00023136"/>
    </source>
</evidence>
<feature type="transmembrane region" description="Helical" evidence="6">
    <location>
        <begin position="14"/>
        <end position="35"/>
    </location>
</feature>
<dbReference type="CDD" id="cd16015">
    <property type="entry name" value="LTA_synthase"/>
    <property type="match status" value="1"/>
</dbReference>
<protein>
    <submittedName>
        <fullName evidence="8">Sulfatase-like hydrolase/transferase</fullName>
    </submittedName>
</protein>
<dbReference type="InterPro" id="IPR012160">
    <property type="entry name" value="LtaS-like"/>
</dbReference>
<gene>
    <name evidence="8" type="ORF">FIA58_000995</name>
</gene>
<evidence type="ECO:0000256" key="3">
    <source>
        <dbReference type="ARBA" id="ARBA00022692"/>
    </source>
</evidence>
<feature type="transmembrane region" description="Helical" evidence="6">
    <location>
        <begin position="91"/>
        <end position="112"/>
    </location>
</feature>
<evidence type="ECO:0000313" key="8">
    <source>
        <dbReference type="EMBL" id="NHN24240.1"/>
    </source>
</evidence>
<reference evidence="8 9" key="3">
    <citation type="submission" date="2020-02" db="EMBL/GenBank/DDBJ databases">
        <title>Flavobacterium profundi sp. nov., isolated from a deep-sea seamount.</title>
        <authorList>
            <person name="Zhang D.-C."/>
        </authorList>
    </citation>
    <scope>NUCLEOTIDE SEQUENCE [LARGE SCALE GENOMIC DNA]</scope>
    <source>
        <strain evidence="8 9">EC11</strain>
    </source>
</reference>
<evidence type="ECO:0000256" key="4">
    <source>
        <dbReference type="ARBA" id="ARBA00022989"/>
    </source>
</evidence>
<organism evidence="8 9">
    <name type="scientific">Flavobacterium jejuense</name>
    <dbReference type="NCBI Taxonomy" id="1544455"/>
    <lineage>
        <taxon>Bacteria</taxon>
        <taxon>Pseudomonadati</taxon>
        <taxon>Bacteroidota</taxon>
        <taxon>Flavobacteriia</taxon>
        <taxon>Flavobacteriales</taxon>
        <taxon>Flavobacteriaceae</taxon>
        <taxon>Flavobacterium</taxon>
    </lineage>
</organism>
<feature type="transmembrane region" description="Helical" evidence="6">
    <location>
        <begin position="179"/>
        <end position="198"/>
    </location>
</feature>
<evidence type="ECO:0000313" key="9">
    <source>
        <dbReference type="Proteomes" id="UP000817854"/>
    </source>
</evidence>
<keyword evidence="2" id="KW-1003">Cell membrane</keyword>
<dbReference type="Proteomes" id="UP000817854">
    <property type="component" value="Unassembled WGS sequence"/>
</dbReference>
<feature type="transmembrane region" description="Helical" evidence="6">
    <location>
        <begin position="55"/>
        <end position="79"/>
    </location>
</feature>
<feature type="domain" description="Sulfatase N-terminal" evidence="7">
    <location>
        <begin position="273"/>
        <end position="551"/>
    </location>
</feature>
<dbReference type="EMBL" id="VEVQ02000001">
    <property type="protein sequence ID" value="NHN24240.1"/>
    <property type="molecule type" value="Genomic_DNA"/>
</dbReference>
<dbReference type="PIRSF" id="PIRSF005091">
    <property type="entry name" value="Mmb_sulf_HI1246"/>
    <property type="match status" value="1"/>
</dbReference>
<dbReference type="PANTHER" id="PTHR47371">
    <property type="entry name" value="LIPOTEICHOIC ACID SYNTHASE"/>
    <property type="match status" value="1"/>
</dbReference>
<keyword evidence="3 6" id="KW-0812">Transmembrane</keyword>
<dbReference type="PANTHER" id="PTHR47371:SF3">
    <property type="entry name" value="PHOSPHOGLYCEROL TRANSFERASE I"/>
    <property type="match status" value="1"/>
</dbReference>
<evidence type="ECO:0000256" key="6">
    <source>
        <dbReference type="SAM" id="Phobius"/>
    </source>
</evidence>
<dbReference type="InterPro" id="IPR017850">
    <property type="entry name" value="Alkaline_phosphatase_core_sf"/>
</dbReference>
<keyword evidence="5 6" id="KW-0472">Membrane</keyword>
<dbReference type="Gene3D" id="3.30.1120.80">
    <property type="match status" value="1"/>
</dbReference>